<evidence type="ECO:0000256" key="1">
    <source>
        <dbReference type="SAM" id="Phobius"/>
    </source>
</evidence>
<dbReference type="EMBL" id="JRLY01000007">
    <property type="protein sequence ID" value="KGO92951.1"/>
    <property type="molecule type" value="Genomic_DNA"/>
</dbReference>
<feature type="transmembrane region" description="Helical" evidence="1">
    <location>
        <begin position="31"/>
        <end position="52"/>
    </location>
</feature>
<protein>
    <submittedName>
        <fullName evidence="2">Uncharacterized protein</fullName>
    </submittedName>
</protein>
<gene>
    <name evidence="2" type="ORF">Q766_09995</name>
</gene>
<reference evidence="2 3" key="1">
    <citation type="submission" date="2013-09" db="EMBL/GenBank/DDBJ databases">
        <authorList>
            <person name="Zeng Z."/>
            <person name="Chen C."/>
        </authorList>
    </citation>
    <scope>NUCLEOTIDE SEQUENCE [LARGE SCALE GENOMIC DNA]</scope>
    <source>
        <strain evidence="2 3">WB 4.1-42</strain>
    </source>
</reference>
<evidence type="ECO:0000313" key="2">
    <source>
        <dbReference type="EMBL" id="KGO92951.1"/>
    </source>
</evidence>
<feature type="transmembrane region" description="Helical" evidence="1">
    <location>
        <begin position="6"/>
        <end position="24"/>
    </location>
</feature>
<name>A0A0A2MMZ1_9FLAO</name>
<evidence type="ECO:0000313" key="3">
    <source>
        <dbReference type="Proteomes" id="UP000030111"/>
    </source>
</evidence>
<comment type="caution">
    <text evidence="2">The sequence shown here is derived from an EMBL/GenBank/DDBJ whole genome shotgun (WGS) entry which is preliminary data.</text>
</comment>
<dbReference type="Proteomes" id="UP000030111">
    <property type="component" value="Unassembled WGS sequence"/>
</dbReference>
<dbReference type="STRING" id="1121898.GCA_000422725_02689"/>
<dbReference type="AlphaFoldDB" id="A0A0A2MMZ1"/>
<accession>A0A0A2MMZ1</accession>
<keyword evidence="1" id="KW-1133">Transmembrane helix</keyword>
<keyword evidence="3" id="KW-1185">Reference proteome</keyword>
<keyword evidence="1" id="KW-0472">Membrane</keyword>
<proteinExistence type="predicted"/>
<organism evidence="2 3">
    <name type="scientific">Flavobacterium subsaxonicum WB 4.1-42 = DSM 21790</name>
    <dbReference type="NCBI Taxonomy" id="1121898"/>
    <lineage>
        <taxon>Bacteria</taxon>
        <taxon>Pseudomonadati</taxon>
        <taxon>Bacteroidota</taxon>
        <taxon>Flavobacteriia</taxon>
        <taxon>Flavobacteriales</taxon>
        <taxon>Flavobacteriaceae</taxon>
        <taxon>Flavobacterium</taxon>
    </lineage>
</organism>
<keyword evidence="1" id="KW-0812">Transmembrane</keyword>
<feature type="transmembrane region" description="Helical" evidence="1">
    <location>
        <begin position="64"/>
        <end position="87"/>
    </location>
</feature>
<sequence>MNSDNQLLILVFVIFWATLFWLVSKSKNKKVVLFINGGANLVYTSYFVYGLIYQSDGGGSIMYWFYILLFNIVHWFILFAIASYLYIASSKNKNT</sequence>